<accession>A0AAF0DQW3</accession>
<dbReference type="GO" id="GO:0005524">
    <property type="term" value="F:ATP binding"/>
    <property type="evidence" value="ECO:0007669"/>
    <property type="project" value="UniProtKB-KW"/>
</dbReference>
<evidence type="ECO:0000256" key="4">
    <source>
        <dbReference type="ARBA" id="ARBA00022840"/>
    </source>
</evidence>
<evidence type="ECO:0000313" key="8">
    <source>
        <dbReference type="EMBL" id="WFC94011.1"/>
    </source>
</evidence>
<name>A0AAF0DQW3_9BASI</name>
<protein>
    <recommendedName>
        <fullName evidence="10">RecA family profile 1 domain-containing protein</fullName>
    </recommendedName>
</protein>
<sequence length="458" mass="48708">MAGWAPLRAAEAFLADAPRTPVRDRPLAPLSQLPVPESMSQRASQASPHDRAAQTSLSSLPMAPGIGSDEEEVSDAETWGDVVDDVYEEEIAPITRARLRLRSGIPALDAYAGTLRTAGAFATHSAYVPDSDDDAHGFPLGSALEIVGPPGIGKTTWALEMAVRERLAHILHSLELALDELSASPSASPCATDEWLDHNVAPWCAQVVLADTEGSIAPARLSKLAAAAAHDAMDAPSCVRWRTTVPNAYSVQHASLLRCILQGLHIVRLTSLGDLLAFLGVAADSVLKVPGLPPRTSLLVVDSLSFLLNTHALAPDATREQRRARANALALAIHALTTLRDFHIPEHDRLTVIVTNQMASRMPGDRRAQVGVESVLVPSLTAAPTMRGTFDASAYDWGPSILGRSAWRLLLFYPGAQEARFLAIQSRPDTPNAAADDAAAAPPLCIPFVVQPAAWNGA</sequence>
<dbReference type="Gene3D" id="3.40.50.300">
    <property type="entry name" value="P-loop containing nucleotide triphosphate hydrolases"/>
    <property type="match status" value="1"/>
</dbReference>
<dbReference type="GO" id="GO:0005657">
    <property type="term" value="C:replication fork"/>
    <property type="evidence" value="ECO:0007669"/>
    <property type="project" value="TreeGrafter"/>
</dbReference>
<dbReference type="GO" id="GO:0033063">
    <property type="term" value="C:Rad51B-Rad51C-Rad51D-XRCC2 complex"/>
    <property type="evidence" value="ECO:0007669"/>
    <property type="project" value="TreeGrafter"/>
</dbReference>
<dbReference type="PANTHER" id="PTHR46239:SF1">
    <property type="entry name" value="DNA REPAIR PROTEIN RAD51 HOMOLOG 3"/>
    <property type="match status" value="1"/>
</dbReference>
<keyword evidence="3" id="KW-0227">DNA damage</keyword>
<dbReference type="GO" id="GO:0000707">
    <property type="term" value="P:meiotic DNA recombinase assembly"/>
    <property type="evidence" value="ECO:0007669"/>
    <property type="project" value="TreeGrafter"/>
</dbReference>
<dbReference type="GO" id="GO:0033065">
    <property type="term" value="C:Rad51C-XRCC3 complex"/>
    <property type="evidence" value="ECO:0007669"/>
    <property type="project" value="TreeGrafter"/>
</dbReference>
<keyword evidence="9" id="KW-1185">Reference proteome</keyword>
<keyword evidence="4" id="KW-0067">ATP-binding</keyword>
<keyword evidence="5" id="KW-0234">DNA repair</keyword>
<proteinExistence type="predicted"/>
<feature type="compositionally biased region" description="Polar residues" evidence="7">
    <location>
        <begin position="38"/>
        <end position="59"/>
    </location>
</feature>
<reference evidence="8" key="1">
    <citation type="submission" date="2023-03" db="EMBL/GenBank/DDBJ databases">
        <title>Mating type loci evolution in Malassezia.</title>
        <authorList>
            <person name="Coelho M.A."/>
        </authorList>
    </citation>
    <scope>NUCLEOTIDE SEQUENCE</scope>
    <source>
        <strain evidence="8">CBS 14135</strain>
    </source>
</reference>
<dbReference type="GO" id="GO:0007131">
    <property type="term" value="P:reciprocal meiotic recombination"/>
    <property type="evidence" value="ECO:0007669"/>
    <property type="project" value="TreeGrafter"/>
</dbReference>
<comment type="subcellular location">
    <subcellularLocation>
        <location evidence="1">Nucleus</location>
    </subcellularLocation>
</comment>
<dbReference type="GO" id="GO:0008821">
    <property type="term" value="F:crossover junction DNA endonuclease activity"/>
    <property type="evidence" value="ECO:0007669"/>
    <property type="project" value="TreeGrafter"/>
</dbReference>
<keyword evidence="2" id="KW-0547">Nucleotide-binding</keyword>
<evidence type="ECO:0000256" key="3">
    <source>
        <dbReference type="ARBA" id="ARBA00022763"/>
    </source>
</evidence>
<dbReference type="InterPro" id="IPR052093">
    <property type="entry name" value="HR_Repair_Mediator"/>
</dbReference>
<gene>
    <name evidence="8" type="ORF">MBRA1_000638</name>
</gene>
<evidence type="ECO:0000256" key="6">
    <source>
        <dbReference type="ARBA" id="ARBA00023242"/>
    </source>
</evidence>
<dbReference type="EMBL" id="CP119951">
    <property type="protein sequence ID" value="WFC94011.1"/>
    <property type="molecule type" value="Genomic_DNA"/>
</dbReference>
<organism evidence="8 9">
    <name type="scientific">Malassezia brasiliensis</name>
    <dbReference type="NCBI Taxonomy" id="1821822"/>
    <lineage>
        <taxon>Eukaryota</taxon>
        <taxon>Fungi</taxon>
        <taxon>Dikarya</taxon>
        <taxon>Basidiomycota</taxon>
        <taxon>Ustilaginomycotina</taxon>
        <taxon>Malasseziomycetes</taxon>
        <taxon>Malasseziales</taxon>
        <taxon>Malasseziaceae</taxon>
        <taxon>Malassezia</taxon>
    </lineage>
</organism>
<evidence type="ECO:0000256" key="2">
    <source>
        <dbReference type="ARBA" id="ARBA00022741"/>
    </source>
</evidence>
<dbReference type="Proteomes" id="UP001216638">
    <property type="component" value="Chromosome 1"/>
</dbReference>
<feature type="region of interest" description="Disordered" evidence="7">
    <location>
        <begin position="15"/>
        <end position="75"/>
    </location>
</feature>
<evidence type="ECO:0008006" key="10">
    <source>
        <dbReference type="Google" id="ProtNLM"/>
    </source>
</evidence>
<evidence type="ECO:0000256" key="5">
    <source>
        <dbReference type="ARBA" id="ARBA00023204"/>
    </source>
</evidence>
<evidence type="ECO:0000313" key="9">
    <source>
        <dbReference type="Proteomes" id="UP001216638"/>
    </source>
</evidence>
<evidence type="ECO:0000256" key="1">
    <source>
        <dbReference type="ARBA" id="ARBA00004123"/>
    </source>
</evidence>
<evidence type="ECO:0000256" key="7">
    <source>
        <dbReference type="SAM" id="MobiDB-lite"/>
    </source>
</evidence>
<dbReference type="AlphaFoldDB" id="A0AAF0DQW3"/>
<dbReference type="SUPFAM" id="SSF52540">
    <property type="entry name" value="P-loop containing nucleoside triphosphate hydrolases"/>
    <property type="match status" value="1"/>
</dbReference>
<keyword evidence="6" id="KW-0539">Nucleus</keyword>
<dbReference type="InterPro" id="IPR027417">
    <property type="entry name" value="P-loop_NTPase"/>
</dbReference>
<dbReference type="PANTHER" id="PTHR46239">
    <property type="entry name" value="DNA REPAIR PROTEIN RAD51 HOMOLOG 3 RAD51C"/>
    <property type="match status" value="1"/>
</dbReference>
<dbReference type="GO" id="GO:0000400">
    <property type="term" value="F:four-way junction DNA binding"/>
    <property type="evidence" value="ECO:0007669"/>
    <property type="project" value="TreeGrafter"/>
</dbReference>